<keyword evidence="2" id="KW-0238">DNA-binding</keyword>
<dbReference type="CDD" id="cd01392">
    <property type="entry name" value="HTH_LacI"/>
    <property type="match status" value="1"/>
</dbReference>
<dbReference type="SUPFAM" id="SSF47413">
    <property type="entry name" value="lambda repressor-like DNA-binding domains"/>
    <property type="match status" value="1"/>
</dbReference>
<feature type="domain" description="HTH lacI-type" evidence="4">
    <location>
        <begin position="9"/>
        <end position="63"/>
    </location>
</feature>
<dbReference type="Gene3D" id="1.10.260.40">
    <property type="entry name" value="lambda repressor-like DNA-binding domains"/>
    <property type="match status" value="1"/>
</dbReference>
<evidence type="ECO:0000256" key="1">
    <source>
        <dbReference type="ARBA" id="ARBA00023015"/>
    </source>
</evidence>
<dbReference type="InterPro" id="IPR010982">
    <property type="entry name" value="Lambda_DNA-bd_dom_sf"/>
</dbReference>
<dbReference type="PROSITE" id="PS50932">
    <property type="entry name" value="HTH_LACI_2"/>
    <property type="match status" value="1"/>
</dbReference>
<keyword evidence="6" id="KW-1185">Reference proteome</keyword>
<dbReference type="EMBL" id="BMYQ01000010">
    <property type="protein sequence ID" value="GGW38629.1"/>
    <property type="molecule type" value="Genomic_DNA"/>
</dbReference>
<gene>
    <name evidence="5" type="ORF">GCM10011452_28750</name>
</gene>
<dbReference type="CDD" id="cd06278">
    <property type="entry name" value="PBP1_LacI-like"/>
    <property type="match status" value="1"/>
</dbReference>
<name>A0A918IZG0_9RHOB</name>
<keyword evidence="3" id="KW-0804">Transcription</keyword>
<dbReference type="PANTHER" id="PTHR30146">
    <property type="entry name" value="LACI-RELATED TRANSCRIPTIONAL REPRESSOR"/>
    <property type="match status" value="1"/>
</dbReference>
<comment type="caution">
    <text evidence="5">The sequence shown here is derived from an EMBL/GenBank/DDBJ whole genome shotgun (WGS) entry which is preliminary data.</text>
</comment>
<protein>
    <submittedName>
        <fullName evidence="5">LacI family transcriptional regulator</fullName>
    </submittedName>
</protein>
<dbReference type="InterPro" id="IPR000843">
    <property type="entry name" value="HTH_LacI"/>
</dbReference>
<dbReference type="AlphaFoldDB" id="A0A918IZG0"/>
<dbReference type="GO" id="GO:0000976">
    <property type="term" value="F:transcription cis-regulatory region binding"/>
    <property type="evidence" value="ECO:0007669"/>
    <property type="project" value="TreeGrafter"/>
</dbReference>
<dbReference type="PANTHER" id="PTHR30146:SF138">
    <property type="entry name" value="TRANSCRIPTIONAL REGULATORY PROTEIN"/>
    <property type="match status" value="1"/>
</dbReference>
<reference evidence="5" key="1">
    <citation type="journal article" date="2014" name="Int. J. Syst. Evol. Microbiol.">
        <title>Complete genome sequence of Corynebacterium casei LMG S-19264T (=DSM 44701T), isolated from a smear-ripened cheese.</title>
        <authorList>
            <consortium name="US DOE Joint Genome Institute (JGI-PGF)"/>
            <person name="Walter F."/>
            <person name="Albersmeier A."/>
            <person name="Kalinowski J."/>
            <person name="Ruckert C."/>
        </authorList>
    </citation>
    <scope>NUCLEOTIDE SEQUENCE</scope>
    <source>
        <strain evidence="5">KCTC 23714</strain>
    </source>
</reference>
<dbReference type="Pfam" id="PF13377">
    <property type="entry name" value="Peripla_BP_3"/>
    <property type="match status" value="1"/>
</dbReference>
<dbReference type="InterPro" id="IPR028082">
    <property type="entry name" value="Peripla_BP_I"/>
</dbReference>
<dbReference type="SMART" id="SM00354">
    <property type="entry name" value="HTH_LACI"/>
    <property type="match status" value="1"/>
</dbReference>
<dbReference type="Gene3D" id="3.40.50.2300">
    <property type="match status" value="2"/>
</dbReference>
<dbReference type="RefSeq" id="WP_189634583.1">
    <property type="nucleotide sequence ID" value="NZ_BMYQ01000010.1"/>
</dbReference>
<keyword evidence="1" id="KW-0805">Transcription regulation</keyword>
<accession>A0A918IZG0</accession>
<dbReference type="Pfam" id="PF00356">
    <property type="entry name" value="LacI"/>
    <property type="match status" value="1"/>
</dbReference>
<evidence type="ECO:0000313" key="5">
    <source>
        <dbReference type="EMBL" id="GGW38629.1"/>
    </source>
</evidence>
<sequence length="337" mass="36229">MDEQSRETVTADDVALRAGVSRWTVARAFKKDGVISEKARAKVMAASAELGYVPDLLAASLASDRSNLVALLVDDFDNPHKLVMLERLTRILREAGYGTLLVNMLGESDAPEALLTASQRRVDAAVVIGTQFDEGIRRTALGAKRVKQLIIFARASTTPGTISIGCDDIAAMTEITRHLLGKGFKRPLFLAGPNTESTRLMRKDTFLSVWSEAHGAPPPSVIHVADYSMALACEAVTTYLSDLDETLRPDVIVCENDVLALGAIDALRHKLGLAVPAEVAVTGFDDVALAASPAYDLTTYRQPVTEMAHALVRVLDNGGRNATDVFLPGKFIKRGSA</sequence>
<dbReference type="GO" id="GO:0003700">
    <property type="term" value="F:DNA-binding transcription factor activity"/>
    <property type="evidence" value="ECO:0007669"/>
    <property type="project" value="TreeGrafter"/>
</dbReference>
<dbReference type="Proteomes" id="UP000628984">
    <property type="component" value="Unassembled WGS sequence"/>
</dbReference>
<dbReference type="InterPro" id="IPR046335">
    <property type="entry name" value="LacI/GalR-like_sensor"/>
</dbReference>
<reference evidence="5" key="2">
    <citation type="submission" date="2020-09" db="EMBL/GenBank/DDBJ databases">
        <authorList>
            <person name="Sun Q."/>
            <person name="Kim S."/>
        </authorList>
    </citation>
    <scope>NUCLEOTIDE SEQUENCE</scope>
    <source>
        <strain evidence="5">KCTC 23714</strain>
    </source>
</reference>
<evidence type="ECO:0000256" key="2">
    <source>
        <dbReference type="ARBA" id="ARBA00023125"/>
    </source>
</evidence>
<evidence type="ECO:0000259" key="4">
    <source>
        <dbReference type="PROSITE" id="PS50932"/>
    </source>
</evidence>
<evidence type="ECO:0000256" key="3">
    <source>
        <dbReference type="ARBA" id="ARBA00023163"/>
    </source>
</evidence>
<dbReference type="SUPFAM" id="SSF53822">
    <property type="entry name" value="Periplasmic binding protein-like I"/>
    <property type="match status" value="1"/>
</dbReference>
<evidence type="ECO:0000313" key="6">
    <source>
        <dbReference type="Proteomes" id="UP000628984"/>
    </source>
</evidence>
<organism evidence="5 6">
    <name type="scientific">Gemmobacter lanyuensis</name>
    <dbReference type="NCBI Taxonomy" id="1054497"/>
    <lineage>
        <taxon>Bacteria</taxon>
        <taxon>Pseudomonadati</taxon>
        <taxon>Pseudomonadota</taxon>
        <taxon>Alphaproteobacteria</taxon>
        <taxon>Rhodobacterales</taxon>
        <taxon>Paracoccaceae</taxon>
        <taxon>Gemmobacter</taxon>
    </lineage>
</organism>
<proteinExistence type="predicted"/>